<evidence type="ECO:0000256" key="2">
    <source>
        <dbReference type="ARBA" id="ARBA00023004"/>
    </source>
</evidence>
<dbReference type="GO" id="GO:0006879">
    <property type="term" value="P:intracellular iron ion homeostasis"/>
    <property type="evidence" value="ECO:0007669"/>
    <property type="project" value="UniProtKB-KW"/>
</dbReference>
<keyword evidence="1" id="KW-0409">Iron storage</keyword>
<organism evidence="4 5">
    <name type="scientific">Streptococcus ratti</name>
    <dbReference type="NCBI Taxonomy" id="1341"/>
    <lineage>
        <taxon>Bacteria</taxon>
        <taxon>Bacillati</taxon>
        <taxon>Bacillota</taxon>
        <taxon>Bacilli</taxon>
        <taxon>Lactobacillales</taxon>
        <taxon>Streptococcaceae</taxon>
        <taxon>Streptococcus</taxon>
    </lineage>
</organism>
<dbReference type="Pfam" id="PF00210">
    <property type="entry name" value="Ferritin"/>
    <property type="match status" value="1"/>
</dbReference>
<keyword evidence="2" id="KW-0408">Iron</keyword>
<comment type="caution">
    <text evidence="4">The sequence shown here is derived from an EMBL/GenBank/DDBJ whole genome shotgun (WGS) entry which is preliminary data.</text>
</comment>
<gene>
    <name evidence="4" type="ORF">HHO37_08995</name>
</gene>
<dbReference type="RefSeq" id="WP_003086786.1">
    <property type="nucleotide sequence ID" value="NZ_CP043405.1"/>
</dbReference>
<sequence length="152" mass="17824">MTKEAVSYLQKLVTTMNTQATYHQMQARIFGALGFSKLETKYDGHAEEERDFMNQFINRILDLGGELKMEVGQSEPLFQNPIDYLKHDLDLSREGFAFLKANNLFEDFKTDYATYDLLKAYYKDEEEDMLWTEAQLDLIELIGVQNWLTQQL</sequence>
<dbReference type="AlphaFoldDB" id="A0A7X9QGS5"/>
<dbReference type="InterPro" id="IPR012347">
    <property type="entry name" value="Ferritin-like"/>
</dbReference>
<dbReference type="InterPro" id="IPR008331">
    <property type="entry name" value="Ferritin_DPS_dom"/>
</dbReference>
<evidence type="ECO:0000313" key="5">
    <source>
        <dbReference type="Proteomes" id="UP000532121"/>
    </source>
</evidence>
<reference evidence="4 5" key="1">
    <citation type="submission" date="2020-04" db="EMBL/GenBank/DDBJ databases">
        <title>MicrobeNet Type strains.</title>
        <authorList>
            <person name="Nicholson A.C."/>
        </authorList>
    </citation>
    <scope>NUCLEOTIDE SEQUENCE [LARGE SCALE GENOMIC DNA]</scope>
    <source>
        <strain evidence="4 5">DSM 22768</strain>
    </source>
</reference>
<evidence type="ECO:0000259" key="3">
    <source>
        <dbReference type="Pfam" id="PF00210"/>
    </source>
</evidence>
<dbReference type="InterPro" id="IPR002024">
    <property type="entry name" value="Bacterioferritin"/>
</dbReference>
<dbReference type="SUPFAM" id="SSF47240">
    <property type="entry name" value="Ferritin-like"/>
    <property type="match status" value="1"/>
</dbReference>
<name>A0A7X9QGS5_STRRT</name>
<evidence type="ECO:0000256" key="1">
    <source>
        <dbReference type="ARBA" id="ARBA00022434"/>
    </source>
</evidence>
<accession>A0A7X9QGS5</accession>
<dbReference type="GO" id="GO:0006826">
    <property type="term" value="P:iron ion transport"/>
    <property type="evidence" value="ECO:0007669"/>
    <property type="project" value="InterPro"/>
</dbReference>
<dbReference type="GO" id="GO:0008199">
    <property type="term" value="F:ferric iron binding"/>
    <property type="evidence" value="ECO:0007669"/>
    <property type="project" value="InterPro"/>
</dbReference>
<evidence type="ECO:0000313" key="4">
    <source>
        <dbReference type="EMBL" id="NMD49793.1"/>
    </source>
</evidence>
<protein>
    <submittedName>
        <fullName evidence="4">Bacterioferritin (Cytochrome b1)</fullName>
    </submittedName>
</protein>
<dbReference type="InterPro" id="IPR009078">
    <property type="entry name" value="Ferritin-like_SF"/>
</dbReference>
<dbReference type="Gene3D" id="1.20.1260.10">
    <property type="match status" value="1"/>
</dbReference>
<dbReference type="Proteomes" id="UP000532121">
    <property type="component" value="Unassembled WGS sequence"/>
</dbReference>
<feature type="domain" description="Ferritin/DPS" evidence="3">
    <location>
        <begin position="15"/>
        <end position="142"/>
    </location>
</feature>
<proteinExistence type="predicted"/>
<dbReference type="PRINTS" id="PR00601">
    <property type="entry name" value="BACFERRITIN"/>
</dbReference>
<dbReference type="EMBL" id="JABASA010000022">
    <property type="protein sequence ID" value="NMD49793.1"/>
    <property type="molecule type" value="Genomic_DNA"/>
</dbReference>